<dbReference type="Pfam" id="PF02727">
    <property type="entry name" value="Cu_amine_oxidN2"/>
    <property type="match status" value="1"/>
</dbReference>
<name>A0A7S9KQT1_EPIFF</name>
<proteinExistence type="predicted"/>
<dbReference type="InterPro" id="IPR015800">
    <property type="entry name" value="Cu_amine_oxidase_N2"/>
</dbReference>
<dbReference type="EMBL" id="CP031386">
    <property type="protein sequence ID" value="QPG98248.1"/>
    <property type="molecule type" value="Genomic_DNA"/>
</dbReference>
<evidence type="ECO:0000313" key="3">
    <source>
        <dbReference type="Proteomes" id="UP000594364"/>
    </source>
</evidence>
<reference evidence="2 3" key="1">
    <citation type="journal article" date="2018" name="PLoS Genet.">
        <title>Repeat elements organise 3D genome structure and mediate transcription in the filamentous fungus Epichloe festucae.</title>
        <authorList>
            <person name="Winter D.J."/>
            <person name="Ganley A.R.D."/>
            <person name="Young C.A."/>
            <person name="Liachko I."/>
            <person name="Schardl C.L."/>
            <person name="Dupont P.Y."/>
            <person name="Berry D."/>
            <person name="Ram A."/>
            <person name="Scott B."/>
            <person name="Cox M.P."/>
        </authorList>
    </citation>
    <scope>NUCLEOTIDE SEQUENCE [LARGE SCALE GENOMIC DNA]</scope>
    <source>
        <strain evidence="2 3">Fl1</strain>
    </source>
</reference>
<evidence type="ECO:0000259" key="1">
    <source>
        <dbReference type="Pfam" id="PF02727"/>
    </source>
</evidence>
<evidence type="ECO:0000313" key="2">
    <source>
        <dbReference type="EMBL" id="QPG98248.1"/>
    </source>
</evidence>
<keyword evidence="3" id="KW-1185">Reference proteome</keyword>
<dbReference type="GO" id="GO:0005507">
    <property type="term" value="F:copper ion binding"/>
    <property type="evidence" value="ECO:0007669"/>
    <property type="project" value="InterPro"/>
</dbReference>
<dbReference type="GO" id="GO:0009308">
    <property type="term" value="P:amine metabolic process"/>
    <property type="evidence" value="ECO:0007669"/>
    <property type="project" value="InterPro"/>
</dbReference>
<dbReference type="Proteomes" id="UP000594364">
    <property type="component" value="Chromosome 2"/>
</dbReference>
<feature type="domain" description="Copper amine oxidase N2-terminal" evidence="1">
    <location>
        <begin position="16"/>
        <end position="71"/>
    </location>
</feature>
<dbReference type="AlphaFoldDB" id="A0A7S9KQT1"/>
<organism evidence="2 3">
    <name type="scientific">Epichloe festucae (strain Fl1)</name>
    <dbReference type="NCBI Taxonomy" id="877507"/>
    <lineage>
        <taxon>Eukaryota</taxon>
        <taxon>Fungi</taxon>
        <taxon>Dikarya</taxon>
        <taxon>Ascomycota</taxon>
        <taxon>Pezizomycotina</taxon>
        <taxon>Sordariomycetes</taxon>
        <taxon>Hypocreomycetidae</taxon>
        <taxon>Hypocreales</taxon>
        <taxon>Clavicipitaceae</taxon>
        <taxon>Epichloe</taxon>
    </lineage>
</organism>
<sequence>MTRSMLVMAREATTAIMADDTPVAVVTLMTPAKKAVVVVPAARLRIRDRVARAVVMDAATTVTMVSELNKSLARPQTKGRRGAVVAMAKLIRTKVESKGLEM</sequence>
<dbReference type="GO" id="GO:0048038">
    <property type="term" value="F:quinone binding"/>
    <property type="evidence" value="ECO:0007669"/>
    <property type="project" value="InterPro"/>
</dbReference>
<gene>
    <name evidence="2" type="ORF">C2857_007416</name>
</gene>
<accession>A0A7S9KQT1</accession>
<protein>
    <recommendedName>
        <fullName evidence="1">Copper amine oxidase N2-terminal domain-containing protein</fullName>
    </recommendedName>
</protein>
<dbReference type="GO" id="GO:0008131">
    <property type="term" value="F:primary methylamine oxidase activity"/>
    <property type="evidence" value="ECO:0007669"/>
    <property type="project" value="InterPro"/>
</dbReference>